<dbReference type="EMBL" id="AMCI01001025">
    <property type="protein sequence ID" value="EJX06904.1"/>
    <property type="molecule type" value="Genomic_DNA"/>
</dbReference>
<name>J9GIE2_9ZZZZ</name>
<sequence>MNINELIKSGANVQLVINAVDLREAFLAWSEEHTQEQQEEEQYLTAAETAEKLNVDKTTLWRWDKNGYLRNVKRGKKVYYRLSDLEKFMEG</sequence>
<dbReference type="InterPro" id="IPR041657">
    <property type="entry name" value="HTH_17"/>
</dbReference>
<dbReference type="Gene3D" id="1.10.1660.10">
    <property type="match status" value="1"/>
</dbReference>
<dbReference type="Pfam" id="PF12728">
    <property type="entry name" value="HTH_17"/>
    <property type="match status" value="1"/>
</dbReference>
<organism evidence="2">
    <name type="scientific">gut metagenome</name>
    <dbReference type="NCBI Taxonomy" id="749906"/>
    <lineage>
        <taxon>unclassified sequences</taxon>
        <taxon>metagenomes</taxon>
        <taxon>organismal metagenomes</taxon>
    </lineage>
</organism>
<dbReference type="AlphaFoldDB" id="J9GIE2"/>
<proteinExistence type="predicted"/>
<dbReference type="InterPro" id="IPR009061">
    <property type="entry name" value="DNA-bd_dom_put_sf"/>
</dbReference>
<gene>
    <name evidence="2" type="ORF">EVA_04988</name>
</gene>
<accession>J9GIE2</accession>
<dbReference type="SUPFAM" id="SSF46955">
    <property type="entry name" value="Putative DNA-binding domain"/>
    <property type="match status" value="1"/>
</dbReference>
<comment type="caution">
    <text evidence="2">The sequence shown here is derived from an EMBL/GenBank/DDBJ whole genome shotgun (WGS) entry which is preliminary data.</text>
</comment>
<reference evidence="2" key="1">
    <citation type="journal article" date="2012" name="PLoS ONE">
        <title>Gene sets for utilization of primary and secondary nutrition supplies in the distal gut of endangered iberian lynx.</title>
        <authorList>
            <person name="Alcaide M."/>
            <person name="Messina E."/>
            <person name="Richter M."/>
            <person name="Bargiela R."/>
            <person name="Peplies J."/>
            <person name="Huws S.A."/>
            <person name="Newbold C.J."/>
            <person name="Golyshin P.N."/>
            <person name="Simon M.A."/>
            <person name="Lopez G."/>
            <person name="Yakimov M.M."/>
            <person name="Ferrer M."/>
        </authorList>
    </citation>
    <scope>NUCLEOTIDE SEQUENCE</scope>
</reference>
<protein>
    <recommendedName>
        <fullName evidence="1">Helix-turn-helix domain-containing protein</fullName>
    </recommendedName>
</protein>
<evidence type="ECO:0000313" key="2">
    <source>
        <dbReference type="EMBL" id="EJX06904.1"/>
    </source>
</evidence>
<evidence type="ECO:0000259" key="1">
    <source>
        <dbReference type="Pfam" id="PF12728"/>
    </source>
</evidence>
<feature type="domain" description="Helix-turn-helix" evidence="1">
    <location>
        <begin position="43"/>
        <end position="90"/>
    </location>
</feature>